<proteinExistence type="predicted"/>
<organism evidence="1 2">
    <name type="scientific">Papilio xuthus</name>
    <name type="common">Asian swallowtail butterfly</name>
    <dbReference type="NCBI Taxonomy" id="66420"/>
    <lineage>
        <taxon>Eukaryota</taxon>
        <taxon>Metazoa</taxon>
        <taxon>Ecdysozoa</taxon>
        <taxon>Arthropoda</taxon>
        <taxon>Hexapoda</taxon>
        <taxon>Insecta</taxon>
        <taxon>Pterygota</taxon>
        <taxon>Neoptera</taxon>
        <taxon>Endopterygota</taxon>
        <taxon>Lepidoptera</taxon>
        <taxon>Glossata</taxon>
        <taxon>Ditrysia</taxon>
        <taxon>Papilionoidea</taxon>
        <taxon>Papilionidae</taxon>
        <taxon>Papilioninae</taxon>
        <taxon>Papilio</taxon>
    </lineage>
</organism>
<keyword evidence="2" id="KW-1185">Reference proteome</keyword>
<dbReference type="EMBL" id="KQ459585">
    <property type="protein sequence ID" value="KPI98193.1"/>
    <property type="molecule type" value="Genomic_DNA"/>
</dbReference>
<dbReference type="AlphaFoldDB" id="A0A194PYT4"/>
<accession>A0A194PYT4</accession>
<dbReference type="Proteomes" id="UP000053268">
    <property type="component" value="Unassembled WGS sequence"/>
</dbReference>
<evidence type="ECO:0000313" key="1">
    <source>
        <dbReference type="EMBL" id="KPI98193.1"/>
    </source>
</evidence>
<reference evidence="1 2" key="1">
    <citation type="journal article" date="2015" name="Nat. Commun.">
        <title>Outbred genome sequencing and CRISPR/Cas9 gene editing in butterflies.</title>
        <authorList>
            <person name="Li X."/>
            <person name="Fan D."/>
            <person name="Zhang W."/>
            <person name="Liu G."/>
            <person name="Zhang L."/>
            <person name="Zhao L."/>
            <person name="Fang X."/>
            <person name="Chen L."/>
            <person name="Dong Y."/>
            <person name="Chen Y."/>
            <person name="Ding Y."/>
            <person name="Zhao R."/>
            <person name="Feng M."/>
            <person name="Zhu Y."/>
            <person name="Feng Y."/>
            <person name="Jiang X."/>
            <person name="Zhu D."/>
            <person name="Xiang H."/>
            <person name="Feng X."/>
            <person name="Li S."/>
            <person name="Wang J."/>
            <person name="Zhang G."/>
            <person name="Kronforst M.R."/>
            <person name="Wang W."/>
        </authorList>
    </citation>
    <scope>NUCLEOTIDE SEQUENCE [LARGE SCALE GENOMIC DNA]</scope>
    <source>
        <strain evidence="1">Ya'a_city_454_Px</strain>
        <tissue evidence="1">Whole body</tissue>
    </source>
</reference>
<name>A0A194PYT4_PAPXU</name>
<protein>
    <submittedName>
        <fullName evidence="1">Uncharacterized protein</fullName>
    </submittedName>
</protein>
<evidence type="ECO:0000313" key="2">
    <source>
        <dbReference type="Proteomes" id="UP000053268"/>
    </source>
</evidence>
<gene>
    <name evidence="1" type="ORF">RR46_09409</name>
</gene>
<sequence length="163" mass="18655">MPSRSIDKACVKGRTRWAECPRRGWAIAQGAEQKGAPQTGELQSHIILLTTPKEWYKGGQRNLGQFATLCIGCKKSSDPYSCDSYPKMALSNMAAIATVHVCGLRDELHLLAARVANAQRSRRQRDTRLTRYLYQYHLKNETVEMNEIYLNYRMTFSKQNKLQ</sequence>